<name>A0ABR5IV32_9ACTN</name>
<evidence type="ECO:0000256" key="2">
    <source>
        <dbReference type="ARBA" id="ARBA00022679"/>
    </source>
</evidence>
<comment type="caution">
    <text evidence="5">The sequence shown here is derived from an EMBL/GenBank/DDBJ whole genome shotgun (WGS) entry which is preliminary data.</text>
</comment>
<proteinExistence type="predicted"/>
<dbReference type="InterPro" id="IPR029063">
    <property type="entry name" value="SAM-dependent_MTases_sf"/>
</dbReference>
<dbReference type="GO" id="GO:0008168">
    <property type="term" value="F:methyltransferase activity"/>
    <property type="evidence" value="ECO:0007669"/>
    <property type="project" value="UniProtKB-KW"/>
</dbReference>
<protein>
    <submittedName>
        <fullName evidence="5">Methyltransferase</fullName>
    </submittedName>
</protein>
<dbReference type="PANTHER" id="PTHR43464">
    <property type="entry name" value="METHYLTRANSFERASE"/>
    <property type="match status" value="1"/>
</dbReference>
<dbReference type="Proteomes" id="UP000037020">
    <property type="component" value="Unassembled WGS sequence"/>
</dbReference>
<keyword evidence="6" id="KW-1185">Reference proteome</keyword>
<dbReference type="RefSeq" id="WP_030883604.1">
    <property type="nucleotide sequence ID" value="NZ_JBIRHZ010000001.1"/>
</dbReference>
<accession>A0ABR5IV32</accession>
<evidence type="ECO:0000256" key="1">
    <source>
        <dbReference type="ARBA" id="ARBA00022603"/>
    </source>
</evidence>
<dbReference type="SUPFAM" id="SSF53335">
    <property type="entry name" value="S-adenosyl-L-methionine-dependent methyltransferases"/>
    <property type="match status" value="1"/>
</dbReference>
<keyword evidence="1 5" id="KW-0489">Methyltransferase</keyword>
<dbReference type="Gene3D" id="3.40.50.150">
    <property type="entry name" value="Vaccinia Virus protein VP39"/>
    <property type="match status" value="1"/>
</dbReference>
<dbReference type="CDD" id="cd02440">
    <property type="entry name" value="AdoMet_MTases"/>
    <property type="match status" value="1"/>
</dbReference>
<gene>
    <name evidence="5" type="ORF">ADK38_39060</name>
</gene>
<feature type="domain" description="Methyltransferase" evidence="4">
    <location>
        <begin position="43"/>
        <end position="131"/>
    </location>
</feature>
<evidence type="ECO:0000259" key="4">
    <source>
        <dbReference type="Pfam" id="PF13649"/>
    </source>
</evidence>
<evidence type="ECO:0000313" key="6">
    <source>
        <dbReference type="Proteomes" id="UP000037020"/>
    </source>
</evidence>
<sequence length="232" mass="25923">MTQTADPQSFDRFALDYDRFVSLLPGQNTAWLLGLGLRGERALDAGCGPGHAVAALADSFGEVVGLDLSGPLIDIARAKRARPNVRYVVADLFDLADADGFDLVYSHTTLHHLKDYRAGLEHLKSLVRPGGTVALIDNVCDPYPTPPRRAYTWPALWNFPGEIRRVGLRDAWFQLRFWHSRPWLAHLLSDRYLSRERFRELYGSVFPGARFDDLGFALAMSWTAPPNGGGDR</sequence>
<dbReference type="GO" id="GO:0032259">
    <property type="term" value="P:methylation"/>
    <property type="evidence" value="ECO:0007669"/>
    <property type="project" value="UniProtKB-KW"/>
</dbReference>
<reference evidence="5 6" key="1">
    <citation type="submission" date="2015-07" db="EMBL/GenBank/DDBJ databases">
        <authorList>
            <person name="Ju K.-S."/>
            <person name="Doroghazi J.R."/>
            <person name="Metcalf W.W."/>
        </authorList>
    </citation>
    <scope>NUCLEOTIDE SEQUENCE [LARGE SCALE GENOMIC DNA]</scope>
    <source>
        <strain evidence="5 6">NRRL B-3589</strain>
    </source>
</reference>
<evidence type="ECO:0000313" key="5">
    <source>
        <dbReference type="EMBL" id="KOG82249.1"/>
    </source>
</evidence>
<dbReference type="InterPro" id="IPR041698">
    <property type="entry name" value="Methyltransf_25"/>
</dbReference>
<dbReference type="Pfam" id="PF13649">
    <property type="entry name" value="Methyltransf_25"/>
    <property type="match status" value="1"/>
</dbReference>
<keyword evidence="2" id="KW-0808">Transferase</keyword>
<organism evidence="5 6">
    <name type="scientific">Streptomyces varsoviensis</name>
    <dbReference type="NCBI Taxonomy" id="67373"/>
    <lineage>
        <taxon>Bacteria</taxon>
        <taxon>Bacillati</taxon>
        <taxon>Actinomycetota</taxon>
        <taxon>Actinomycetes</taxon>
        <taxon>Kitasatosporales</taxon>
        <taxon>Streptomycetaceae</taxon>
        <taxon>Streptomyces</taxon>
    </lineage>
</organism>
<dbReference type="EMBL" id="LGUT01003692">
    <property type="protein sequence ID" value="KOG82249.1"/>
    <property type="molecule type" value="Genomic_DNA"/>
</dbReference>
<dbReference type="PANTHER" id="PTHR43464:SF19">
    <property type="entry name" value="UBIQUINONE BIOSYNTHESIS O-METHYLTRANSFERASE, MITOCHONDRIAL"/>
    <property type="match status" value="1"/>
</dbReference>
<evidence type="ECO:0000256" key="3">
    <source>
        <dbReference type="ARBA" id="ARBA00022691"/>
    </source>
</evidence>
<keyword evidence="3" id="KW-0949">S-adenosyl-L-methionine</keyword>